<evidence type="ECO:0000313" key="3">
    <source>
        <dbReference type="Proteomes" id="UP000829517"/>
    </source>
</evidence>
<evidence type="ECO:0000256" key="1">
    <source>
        <dbReference type="SAM" id="SignalP"/>
    </source>
</evidence>
<dbReference type="EMBL" id="JAETXX010000005">
    <property type="protein sequence ID" value="MCF8715115.1"/>
    <property type="molecule type" value="Genomic_DNA"/>
</dbReference>
<gene>
    <name evidence="2" type="ORF">JM658_09790</name>
</gene>
<accession>A0ABS9J3X1</accession>
<proteinExistence type="predicted"/>
<dbReference type="GO" id="GO:0016787">
    <property type="term" value="F:hydrolase activity"/>
    <property type="evidence" value="ECO:0007669"/>
    <property type="project" value="UniProtKB-KW"/>
</dbReference>
<dbReference type="SUPFAM" id="SSF53474">
    <property type="entry name" value="alpha/beta-Hydrolases"/>
    <property type="match status" value="1"/>
</dbReference>
<sequence>MRKILLLLLLSTIGFAQEKEITLGVVQDSLKINNTKDTYAVYLPSNYDKEKEWPVIMLFDPSGRGKVAVENFVEAADKYGYIIAGSNGVENTTYQESLGDARVFYSEVLRRFNIDESKIYLGGFSGGARLAVSVAVIAKKIKGVIACGGSFASVDAYTPKKNSFLYVGIVGDEDFNYREMKNSHSYLTRLKFDPDLLLFSGEHVWPPKEYITKGVRLLTLKSMTRNIIPKDQNRIKEFYAEDLEFNDKLVGKLELLRAYNDLDEMMENYRFYFDDDTMKERQKEIRKNKIYRTQRNNEYEVDEIESNFYVDYLTYLPKDIAAGDLGSLIYWEDELKSINKDFINSSSEAKRKMGKRVLNFLSVLPNELSSSYNETEALDNLLYINIFETLVNPKAYDAYLSVLKYTVKRGDYGVALYYLEKMLDNGFTDTDKLNTQQGITLLRIQPEYNDLLEAYGLEAMY</sequence>
<keyword evidence="3" id="KW-1185">Reference proteome</keyword>
<organism evidence="2 3">
    <name type="scientific">Joostella atrarenae</name>
    <dbReference type="NCBI Taxonomy" id="679257"/>
    <lineage>
        <taxon>Bacteria</taxon>
        <taxon>Pseudomonadati</taxon>
        <taxon>Bacteroidota</taxon>
        <taxon>Flavobacteriia</taxon>
        <taxon>Flavobacteriales</taxon>
        <taxon>Flavobacteriaceae</taxon>
        <taxon>Joostella</taxon>
    </lineage>
</organism>
<dbReference type="Proteomes" id="UP000829517">
    <property type="component" value="Unassembled WGS sequence"/>
</dbReference>
<keyword evidence="2" id="KW-0378">Hydrolase</keyword>
<feature type="signal peptide" evidence="1">
    <location>
        <begin position="1"/>
        <end position="16"/>
    </location>
</feature>
<protein>
    <submittedName>
        <fullName evidence="2">Alpha/beta hydrolase</fullName>
    </submittedName>
</protein>
<name>A0ABS9J3X1_9FLAO</name>
<reference evidence="2 3" key="1">
    <citation type="submission" date="2021-01" db="EMBL/GenBank/DDBJ databases">
        <title>Genome sequencing of Joostella atrarenae M1-2 (= KCTC 23194).</title>
        <authorList>
            <person name="Zakaria M.R."/>
            <person name="Lam M.Q."/>
            <person name="Chong C.S."/>
        </authorList>
    </citation>
    <scope>NUCLEOTIDE SEQUENCE [LARGE SCALE GENOMIC DNA]</scope>
    <source>
        <strain evidence="2 3">M1-2</strain>
    </source>
</reference>
<dbReference type="RefSeq" id="WP_236959081.1">
    <property type="nucleotide sequence ID" value="NZ_JAETXX010000005.1"/>
</dbReference>
<evidence type="ECO:0000313" key="2">
    <source>
        <dbReference type="EMBL" id="MCF8715115.1"/>
    </source>
</evidence>
<dbReference type="Gene3D" id="3.40.50.1820">
    <property type="entry name" value="alpha/beta hydrolase"/>
    <property type="match status" value="1"/>
</dbReference>
<dbReference type="InterPro" id="IPR029058">
    <property type="entry name" value="AB_hydrolase_fold"/>
</dbReference>
<feature type="chain" id="PRO_5046505422" evidence="1">
    <location>
        <begin position="17"/>
        <end position="461"/>
    </location>
</feature>
<comment type="caution">
    <text evidence="2">The sequence shown here is derived from an EMBL/GenBank/DDBJ whole genome shotgun (WGS) entry which is preliminary data.</text>
</comment>
<keyword evidence="1" id="KW-0732">Signal</keyword>